<dbReference type="InterPro" id="IPR023198">
    <property type="entry name" value="PGP-like_dom2"/>
</dbReference>
<dbReference type="RefSeq" id="WP_386061803.1">
    <property type="nucleotide sequence ID" value="NZ_JBHTKL010000005.1"/>
</dbReference>
<dbReference type="PANTHER" id="PTHR43316:SF3">
    <property type="entry name" value="HALOACID DEHALOGENASE, TYPE II (AFU_ORTHOLOGUE AFUA_2G07750)-RELATED"/>
    <property type="match status" value="1"/>
</dbReference>
<dbReference type="InterPro" id="IPR051540">
    <property type="entry name" value="S-2-haloacid_dehalogenase"/>
</dbReference>
<dbReference type="Proteomes" id="UP001596990">
    <property type="component" value="Unassembled WGS sequence"/>
</dbReference>
<evidence type="ECO:0000256" key="1">
    <source>
        <dbReference type="ARBA" id="ARBA00008106"/>
    </source>
</evidence>
<dbReference type="EMBL" id="JBHTKL010000005">
    <property type="protein sequence ID" value="MFD1020351.1"/>
    <property type="molecule type" value="Genomic_DNA"/>
</dbReference>
<dbReference type="PANTHER" id="PTHR43316">
    <property type="entry name" value="HYDROLASE, HALOACID DELAHOGENASE-RELATED"/>
    <property type="match status" value="1"/>
</dbReference>
<dbReference type="Pfam" id="PF00702">
    <property type="entry name" value="Hydrolase"/>
    <property type="match status" value="1"/>
</dbReference>
<dbReference type="SFLD" id="SFLDG01129">
    <property type="entry name" value="C1.5:_HAD__Beta-PGM__Phosphata"/>
    <property type="match status" value="1"/>
</dbReference>
<dbReference type="InterPro" id="IPR023214">
    <property type="entry name" value="HAD_sf"/>
</dbReference>
<gene>
    <name evidence="3" type="ORF">ACFQ2J_14275</name>
</gene>
<dbReference type="Gene3D" id="3.40.50.1000">
    <property type="entry name" value="HAD superfamily/HAD-like"/>
    <property type="match status" value="1"/>
</dbReference>
<dbReference type="SUPFAM" id="SSF56784">
    <property type="entry name" value="HAD-like"/>
    <property type="match status" value="1"/>
</dbReference>
<reference evidence="4" key="1">
    <citation type="journal article" date="2019" name="Int. J. Syst. Evol. Microbiol.">
        <title>The Global Catalogue of Microorganisms (GCM) 10K type strain sequencing project: providing services to taxonomists for standard genome sequencing and annotation.</title>
        <authorList>
            <consortium name="The Broad Institute Genomics Platform"/>
            <consortium name="The Broad Institute Genome Sequencing Center for Infectious Disease"/>
            <person name="Wu L."/>
            <person name="Ma J."/>
        </authorList>
    </citation>
    <scope>NUCLEOTIDE SEQUENCE [LARGE SCALE GENOMIC DNA]</scope>
    <source>
        <strain evidence="4">CCUG 56607</strain>
    </source>
</reference>
<comment type="similarity">
    <text evidence="1">Belongs to the HAD-like hydrolase superfamily. S-2-haloalkanoic acid dehalogenase family.</text>
</comment>
<dbReference type="InterPro" id="IPR006439">
    <property type="entry name" value="HAD-SF_hydro_IA"/>
</dbReference>
<evidence type="ECO:0000256" key="2">
    <source>
        <dbReference type="ARBA" id="ARBA00022801"/>
    </source>
</evidence>
<proteinExistence type="inferred from homology"/>
<accession>A0ABW3L3I3</accession>
<evidence type="ECO:0000313" key="4">
    <source>
        <dbReference type="Proteomes" id="UP001596990"/>
    </source>
</evidence>
<dbReference type="NCBIfam" id="TIGR01549">
    <property type="entry name" value="HAD-SF-IA-v1"/>
    <property type="match status" value="1"/>
</dbReference>
<dbReference type="InterPro" id="IPR036412">
    <property type="entry name" value="HAD-like_sf"/>
</dbReference>
<dbReference type="NCBIfam" id="TIGR01493">
    <property type="entry name" value="HAD-SF-IA-v2"/>
    <property type="match status" value="1"/>
</dbReference>
<dbReference type="NCBIfam" id="TIGR01428">
    <property type="entry name" value="HAD_type_II"/>
    <property type="match status" value="1"/>
</dbReference>
<dbReference type="Gene3D" id="1.10.150.240">
    <property type="entry name" value="Putative phosphatase, domain 2"/>
    <property type="match status" value="1"/>
</dbReference>
<evidence type="ECO:0000313" key="3">
    <source>
        <dbReference type="EMBL" id="MFD1020351.1"/>
    </source>
</evidence>
<dbReference type="InterPro" id="IPR006328">
    <property type="entry name" value="2-HAD"/>
</dbReference>
<dbReference type="SFLD" id="SFLDS00003">
    <property type="entry name" value="Haloacid_Dehalogenase"/>
    <property type="match status" value="1"/>
</dbReference>
<comment type="caution">
    <text evidence="3">The sequence shown here is derived from an EMBL/GenBank/DDBJ whole genome shotgun (WGS) entry which is preliminary data.</text>
</comment>
<keyword evidence="4" id="KW-1185">Reference proteome</keyword>
<dbReference type="PRINTS" id="PR00413">
    <property type="entry name" value="HADHALOGNASE"/>
</dbReference>
<dbReference type="CDD" id="cd02588">
    <property type="entry name" value="HAD_L2-DEX"/>
    <property type="match status" value="1"/>
</dbReference>
<name>A0ABW3L3I3_9BACI</name>
<keyword evidence="2" id="KW-0378">Hydrolase</keyword>
<protein>
    <submittedName>
        <fullName evidence="3">Haloacid dehalogenase type II</fullName>
    </submittedName>
</protein>
<organism evidence="3 4">
    <name type="scientific">Thalassobacillus hwangdonensis</name>
    <dbReference type="NCBI Taxonomy" id="546108"/>
    <lineage>
        <taxon>Bacteria</taxon>
        <taxon>Bacillati</taxon>
        <taxon>Bacillota</taxon>
        <taxon>Bacilli</taxon>
        <taxon>Bacillales</taxon>
        <taxon>Bacillaceae</taxon>
        <taxon>Thalassobacillus</taxon>
    </lineage>
</organism>
<sequence length="216" mass="24911">MKAYVFDAYGTLFDVHSVMQKIEEKFPQKSDTISKEWRTRQVKYFMIRQLIDGYLPFDQLTKGALIDALEASEVAYEDKDIEDLMEAYQHLQPYEEVATVTDQLQDKALTIFSNGTEGMLQPLLKNNQLENKFSLLSADDAKVYKPRPEAYQYAQNKLEIENKSDILFMSSNPWDIAGAASYGFQTAWINRQGVKWPELGIKPTYTFKDLHGIINL</sequence>